<dbReference type="AlphaFoldDB" id="A0AAW1WWG0"/>
<dbReference type="PANTHER" id="PTHR31769">
    <property type="entry name" value="OS07G0462200 PROTEIN-RELATED"/>
    <property type="match status" value="1"/>
</dbReference>
<accession>A0AAW1WWG0</accession>
<dbReference type="Pfam" id="PF06749">
    <property type="entry name" value="DUF1218"/>
    <property type="match status" value="1"/>
</dbReference>
<keyword evidence="5 7" id="KW-0472">Membrane</keyword>
<evidence type="ECO:0000256" key="5">
    <source>
        <dbReference type="ARBA" id="ARBA00023136"/>
    </source>
</evidence>
<name>A0AAW1WWG0_RUBAR</name>
<organism evidence="8 9">
    <name type="scientific">Rubus argutus</name>
    <name type="common">Southern blackberry</name>
    <dbReference type="NCBI Taxonomy" id="59490"/>
    <lineage>
        <taxon>Eukaryota</taxon>
        <taxon>Viridiplantae</taxon>
        <taxon>Streptophyta</taxon>
        <taxon>Embryophyta</taxon>
        <taxon>Tracheophyta</taxon>
        <taxon>Spermatophyta</taxon>
        <taxon>Magnoliopsida</taxon>
        <taxon>eudicotyledons</taxon>
        <taxon>Gunneridae</taxon>
        <taxon>Pentapetalae</taxon>
        <taxon>rosids</taxon>
        <taxon>fabids</taxon>
        <taxon>Rosales</taxon>
        <taxon>Rosaceae</taxon>
        <taxon>Rosoideae</taxon>
        <taxon>Rosoideae incertae sedis</taxon>
        <taxon>Rubus</taxon>
    </lineage>
</organism>
<dbReference type="GO" id="GO:0012505">
    <property type="term" value="C:endomembrane system"/>
    <property type="evidence" value="ECO:0007669"/>
    <property type="project" value="UniProtKB-SubCell"/>
</dbReference>
<evidence type="ECO:0000256" key="7">
    <source>
        <dbReference type="SAM" id="Phobius"/>
    </source>
</evidence>
<keyword evidence="4 7" id="KW-1133">Transmembrane helix</keyword>
<sequence length="191" mass="20655">MEKHQYGLVLTVSVIASLGVVSFVSCIAAEKRRTREDELKLVGSLCKLPESHAFGFGIAALICLIIAQTIGNSIVIRSYFCSREKKSSSSNSKDKHPMISIALLFISWISFVMAVTLIGTATSMSRKQSYGEGWLDGECYLVKKGVYIGSGILVLTSVGSTLGLAIATMRKRQVDQDINAGGEQSKLNTKL</sequence>
<evidence type="ECO:0000313" key="8">
    <source>
        <dbReference type="EMBL" id="KAK9928360.1"/>
    </source>
</evidence>
<evidence type="ECO:0000256" key="1">
    <source>
        <dbReference type="ARBA" id="ARBA00004127"/>
    </source>
</evidence>
<dbReference type="EMBL" id="JBEDUW010000005">
    <property type="protein sequence ID" value="KAK9928360.1"/>
    <property type="molecule type" value="Genomic_DNA"/>
</dbReference>
<comment type="caution">
    <text evidence="8">The sequence shown here is derived from an EMBL/GenBank/DDBJ whole genome shotgun (WGS) entry which is preliminary data.</text>
</comment>
<protein>
    <submittedName>
        <fullName evidence="8">Uncharacterized protein</fullName>
    </submittedName>
</protein>
<keyword evidence="9" id="KW-1185">Reference proteome</keyword>
<dbReference type="PROSITE" id="PS51257">
    <property type="entry name" value="PROKAR_LIPOPROTEIN"/>
    <property type="match status" value="1"/>
</dbReference>
<evidence type="ECO:0000313" key="9">
    <source>
        <dbReference type="Proteomes" id="UP001457282"/>
    </source>
</evidence>
<feature type="transmembrane region" description="Helical" evidence="7">
    <location>
        <begin position="145"/>
        <end position="167"/>
    </location>
</feature>
<evidence type="ECO:0000256" key="4">
    <source>
        <dbReference type="ARBA" id="ARBA00022989"/>
    </source>
</evidence>
<keyword evidence="3" id="KW-0732">Signal</keyword>
<gene>
    <name evidence="8" type="ORF">M0R45_025500</name>
</gene>
<evidence type="ECO:0000256" key="6">
    <source>
        <dbReference type="ARBA" id="ARBA00029467"/>
    </source>
</evidence>
<comment type="subcellular location">
    <subcellularLocation>
        <location evidence="1">Endomembrane system</location>
        <topology evidence="1">Multi-pass membrane protein</topology>
    </subcellularLocation>
</comment>
<comment type="similarity">
    <text evidence="6">Belongs to the DESIGUAL family.</text>
</comment>
<feature type="transmembrane region" description="Helical" evidence="7">
    <location>
        <begin position="101"/>
        <end position="125"/>
    </location>
</feature>
<feature type="transmembrane region" description="Helical" evidence="7">
    <location>
        <begin position="52"/>
        <end position="80"/>
    </location>
</feature>
<keyword evidence="2 7" id="KW-0812">Transmembrane</keyword>
<reference evidence="8 9" key="1">
    <citation type="journal article" date="2023" name="G3 (Bethesda)">
        <title>A chromosome-length genome assembly and annotation of blackberry (Rubus argutus, cv. 'Hillquist').</title>
        <authorList>
            <person name="Bruna T."/>
            <person name="Aryal R."/>
            <person name="Dudchenko O."/>
            <person name="Sargent D.J."/>
            <person name="Mead D."/>
            <person name="Buti M."/>
            <person name="Cavallini A."/>
            <person name="Hytonen T."/>
            <person name="Andres J."/>
            <person name="Pham M."/>
            <person name="Weisz D."/>
            <person name="Mascagni F."/>
            <person name="Usai G."/>
            <person name="Natali L."/>
            <person name="Bassil N."/>
            <person name="Fernandez G.E."/>
            <person name="Lomsadze A."/>
            <person name="Armour M."/>
            <person name="Olukolu B."/>
            <person name="Poorten T."/>
            <person name="Britton C."/>
            <person name="Davik J."/>
            <person name="Ashrafi H."/>
            <person name="Aiden E.L."/>
            <person name="Borodovsky M."/>
            <person name="Worthington M."/>
        </authorList>
    </citation>
    <scope>NUCLEOTIDE SEQUENCE [LARGE SCALE GENOMIC DNA]</scope>
    <source>
        <strain evidence="8">PI 553951</strain>
    </source>
</reference>
<proteinExistence type="inferred from homology"/>
<dbReference type="InterPro" id="IPR052222">
    <property type="entry name" value="DESIGUAL"/>
</dbReference>
<dbReference type="InterPro" id="IPR009606">
    <property type="entry name" value="DEAL/Modifying_wall_lignin1/2"/>
</dbReference>
<dbReference type="Proteomes" id="UP001457282">
    <property type="component" value="Unassembled WGS sequence"/>
</dbReference>
<evidence type="ECO:0000256" key="3">
    <source>
        <dbReference type="ARBA" id="ARBA00022729"/>
    </source>
</evidence>
<evidence type="ECO:0000256" key="2">
    <source>
        <dbReference type="ARBA" id="ARBA00022692"/>
    </source>
</evidence>